<sequence>MKHTLALLVIATLLAGCANTKFGRADLAERAKVELVGKSRKDILMCAGVPVRSQQAENLKFMTYYSGGDSDAYVAGEAGSSTGGGAVSVKKRYCKVTFILSGGVVEKVNYAGRTGGFITEGEQCAFVLQNCLPK</sequence>
<evidence type="ECO:0000313" key="2">
    <source>
        <dbReference type="Proteomes" id="UP000000393"/>
    </source>
</evidence>
<organism evidence="1 2">
    <name type="scientific">Nitrosococcus watsoni (strain C-113)</name>
    <dbReference type="NCBI Taxonomy" id="105559"/>
    <lineage>
        <taxon>Bacteria</taxon>
        <taxon>Pseudomonadati</taxon>
        <taxon>Pseudomonadota</taxon>
        <taxon>Gammaproteobacteria</taxon>
        <taxon>Chromatiales</taxon>
        <taxon>Chromatiaceae</taxon>
        <taxon>Nitrosococcus</taxon>
    </lineage>
</organism>
<evidence type="ECO:0008006" key="3">
    <source>
        <dbReference type="Google" id="ProtNLM"/>
    </source>
</evidence>
<dbReference type="Proteomes" id="UP000000393">
    <property type="component" value="Chromosome"/>
</dbReference>
<proteinExistence type="predicted"/>
<dbReference type="AlphaFoldDB" id="D8K866"/>
<accession>D8K866</accession>
<name>D8K866_NITWC</name>
<dbReference type="HOGENOM" id="CLU_126437_0_0_6"/>
<dbReference type="OrthoDB" id="8239294at2"/>
<gene>
    <name evidence="1" type="ordered locus">Nwat_0078</name>
</gene>
<dbReference type="KEGG" id="nwa:Nwat_0078"/>
<dbReference type="PROSITE" id="PS51257">
    <property type="entry name" value="PROKAR_LIPOPROTEIN"/>
    <property type="match status" value="1"/>
</dbReference>
<dbReference type="EMBL" id="CP002086">
    <property type="protein sequence ID" value="ADJ27061.1"/>
    <property type="molecule type" value="Genomic_DNA"/>
</dbReference>
<reference evidence="1 2" key="1">
    <citation type="submission" date="2010-06" db="EMBL/GenBank/DDBJ databases">
        <title>Complete sequence of chromosome of Nitrosococcus watsoni C-113.</title>
        <authorList>
            <consortium name="US DOE Joint Genome Institute"/>
            <person name="Lucas S."/>
            <person name="Copeland A."/>
            <person name="Lapidus A."/>
            <person name="Cheng J.-F."/>
            <person name="Bruce D."/>
            <person name="Goodwin L."/>
            <person name="Pitluck S."/>
            <person name="Malfatti S.A."/>
            <person name="Chain P.S.G."/>
            <person name="Land M."/>
            <person name="Hauser L."/>
            <person name="Kyrpides N."/>
            <person name="Ivanova N."/>
            <person name="Cambell M.A."/>
            <person name="Heidelberg J.F."/>
            <person name="Klotz M.G."/>
            <person name="Woyke T."/>
        </authorList>
    </citation>
    <scope>NUCLEOTIDE SEQUENCE [LARGE SCALE GENOMIC DNA]</scope>
    <source>
        <strain evidence="1 2">C-113</strain>
    </source>
</reference>
<dbReference type="RefSeq" id="WP_013219173.1">
    <property type="nucleotide sequence ID" value="NC_014315.1"/>
</dbReference>
<keyword evidence="2" id="KW-1185">Reference proteome</keyword>
<protein>
    <recommendedName>
        <fullName evidence="3">Lipoprotein</fullName>
    </recommendedName>
</protein>
<evidence type="ECO:0000313" key="1">
    <source>
        <dbReference type="EMBL" id="ADJ27061.1"/>
    </source>
</evidence>